<protein>
    <recommendedName>
        <fullName evidence="1">NodB homology domain-containing protein</fullName>
    </recommendedName>
</protein>
<evidence type="ECO:0000259" key="1">
    <source>
        <dbReference type="Pfam" id="PF01522"/>
    </source>
</evidence>
<comment type="caution">
    <text evidence="2">The sequence shown here is derived from an EMBL/GenBank/DDBJ whole genome shotgun (WGS) entry which is preliminary data.</text>
</comment>
<dbReference type="InterPro" id="IPR002509">
    <property type="entry name" value="NODB_dom"/>
</dbReference>
<evidence type="ECO:0000313" key="2">
    <source>
        <dbReference type="EMBL" id="CAH0998974.1"/>
    </source>
</evidence>
<gene>
    <name evidence="2" type="ORF">LEM8419_00269</name>
</gene>
<name>A0ABM9AW94_9BACT</name>
<dbReference type="InterPro" id="IPR011330">
    <property type="entry name" value="Glyco_hydro/deAcase_b/a-brl"/>
</dbReference>
<sequence>MSRLIISLDFELHWGVFDHVALDEAGRNYFLRTRELVHTLLDRFQQKDIHATWATVGLLFARTKADILATLPDELPAYRNQALNPYALLDDIGRDEDEDPYHYAASLIERILATPGQALGSHTYSHYYCLEPGQDGTAFAADLAAAQRIAERMFGTRLTSLVYPRNQYVPAYAAALTDNRFRSYRTNPNVWFWQAESAESTGLLQKAARLADHYVSLDQQSSFSAPQVLAQQPVDIPASRFLRPYLPKIDGFGGQSLKIRRICHELTAAARSGRDYHLWWHPHNMATDPHKNFAALDHILDHFAAVRQQYGMQSVSMEELASTNAPH</sequence>
<keyword evidence="3" id="KW-1185">Reference proteome</keyword>
<reference evidence="2" key="1">
    <citation type="submission" date="2021-12" db="EMBL/GenBank/DDBJ databases">
        <authorList>
            <person name="Rodrigo-Torres L."/>
            <person name="Arahal R. D."/>
            <person name="Lucena T."/>
        </authorList>
    </citation>
    <scope>NUCLEOTIDE SEQUENCE</scope>
    <source>
        <strain evidence="2">CECT 8419</strain>
    </source>
</reference>
<proteinExistence type="predicted"/>
<dbReference type="RefSeq" id="WP_238749174.1">
    <property type="nucleotide sequence ID" value="NZ_CAKLPZ010000001.1"/>
</dbReference>
<dbReference type="EMBL" id="CAKLPZ010000001">
    <property type="protein sequence ID" value="CAH0998974.1"/>
    <property type="molecule type" value="Genomic_DNA"/>
</dbReference>
<feature type="domain" description="NodB homology" evidence="1">
    <location>
        <begin position="35"/>
        <end position="173"/>
    </location>
</feature>
<dbReference type="SUPFAM" id="SSF88713">
    <property type="entry name" value="Glycoside hydrolase/deacetylase"/>
    <property type="match status" value="1"/>
</dbReference>
<dbReference type="Gene3D" id="3.20.20.370">
    <property type="entry name" value="Glycoside hydrolase/deacetylase"/>
    <property type="match status" value="1"/>
</dbReference>
<dbReference type="Proteomes" id="UP000837803">
    <property type="component" value="Unassembled WGS sequence"/>
</dbReference>
<organism evidence="2 3">
    <name type="scientific">Neolewinella maritima</name>
    <dbReference type="NCBI Taxonomy" id="1383882"/>
    <lineage>
        <taxon>Bacteria</taxon>
        <taxon>Pseudomonadati</taxon>
        <taxon>Bacteroidota</taxon>
        <taxon>Saprospiria</taxon>
        <taxon>Saprospirales</taxon>
        <taxon>Lewinellaceae</taxon>
        <taxon>Neolewinella</taxon>
    </lineage>
</organism>
<dbReference type="Pfam" id="PF01522">
    <property type="entry name" value="Polysacc_deac_1"/>
    <property type="match status" value="1"/>
</dbReference>
<accession>A0ABM9AW94</accession>
<evidence type="ECO:0000313" key="3">
    <source>
        <dbReference type="Proteomes" id="UP000837803"/>
    </source>
</evidence>